<reference evidence="1" key="2">
    <citation type="submission" date="2020-09" db="EMBL/GenBank/DDBJ databases">
        <authorList>
            <person name="Sun Q."/>
            <person name="Ohkuma M."/>
        </authorList>
    </citation>
    <scope>NUCLEOTIDE SEQUENCE</scope>
    <source>
        <strain evidence="1">JCM 19831</strain>
    </source>
</reference>
<evidence type="ECO:0000313" key="1">
    <source>
        <dbReference type="EMBL" id="GGM09434.1"/>
    </source>
</evidence>
<proteinExistence type="predicted"/>
<name>A0A917T4Y1_9ACTN</name>
<dbReference type="EMBL" id="BMPI01000003">
    <property type="protein sequence ID" value="GGM09434.1"/>
    <property type="molecule type" value="Genomic_DNA"/>
</dbReference>
<accession>A0A917T4Y1</accession>
<gene>
    <name evidence="1" type="ORF">GCM10007977_008220</name>
</gene>
<evidence type="ECO:0000313" key="2">
    <source>
        <dbReference type="Proteomes" id="UP000642070"/>
    </source>
</evidence>
<comment type="caution">
    <text evidence="1">The sequence shown here is derived from an EMBL/GenBank/DDBJ whole genome shotgun (WGS) entry which is preliminary data.</text>
</comment>
<protein>
    <submittedName>
        <fullName evidence="1">Uncharacterized protein</fullName>
    </submittedName>
</protein>
<dbReference type="AlphaFoldDB" id="A0A917T4Y1"/>
<organism evidence="1 2">
    <name type="scientific">Dactylosporangium sucinum</name>
    <dbReference type="NCBI Taxonomy" id="1424081"/>
    <lineage>
        <taxon>Bacteria</taxon>
        <taxon>Bacillati</taxon>
        <taxon>Actinomycetota</taxon>
        <taxon>Actinomycetes</taxon>
        <taxon>Micromonosporales</taxon>
        <taxon>Micromonosporaceae</taxon>
        <taxon>Dactylosporangium</taxon>
    </lineage>
</organism>
<sequence length="59" mass="6359">MTPTLSVEAFHVRRIWPLAGWVYARLPGAVGAWVSGAVPVRVTVLLLADWLPAASLAFT</sequence>
<reference evidence="1" key="1">
    <citation type="journal article" date="2014" name="Int. J. Syst. Evol. Microbiol.">
        <title>Complete genome sequence of Corynebacterium casei LMG S-19264T (=DSM 44701T), isolated from a smear-ripened cheese.</title>
        <authorList>
            <consortium name="US DOE Joint Genome Institute (JGI-PGF)"/>
            <person name="Walter F."/>
            <person name="Albersmeier A."/>
            <person name="Kalinowski J."/>
            <person name="Ruckert C."/>
        </authorList>
    </citation>
    <scope>NUCLEOTIDE SEQUENCE</scope>
    <source>
        <strain evidence="1">JCM 19831</strain>
    </source>
</reference>
<dbReference type="Proteomes" id="UP000642070">
    <property type="component" value="Unassembled WGS sequence"/>
</dbReference>
<keyword evidence="2" id="KW-1185">Reference proteome</keyword>